<organism evidence="4 5">
    <name type="scientific">Cercophora newfieldiana</name>
    <dbReference type="NCBI Taxonomy" id="92897"/>
    <lineage>
        <taxon>Eukaryota</taxon>
        <taxon>Fungi</taxon>
        <taxon>Dikarya</taxon>
        <taxon>Ascomycota</taxon>
        <taxon>Pezizomycotina</taxon>
        <taxon>Sordariomycetes</taxon>
        <taxon>Sordariomycetidae</taxon>
        <taxon>Sordariales</taxon>
        <taxon>Lasiosphaeriaceae</taxon>
        <taxon>Cercophora</taxon>
    </lineage>
</organism>
<dbReference type="PANTHER" id="PTHR28221:SF2">
    <property type="entry name" value="RNA POLYMERASE I-SPECIFIC TRANSCRIPTION INITIATION FACTOR RRN6"/>
    <property type="match status" value="1"/>
</dbReference>
<dbReference type="GO" id="GO:0070860">
    <property type="term" value="C:RNA polymerase I core factor complex"/>
    <property type="evidence" value="ECO:0007669"/>
    <property type="project" value="TreeGrafter"/>
</dbReference>
<gene>
    <name evidence="4" type="ORF">B0T16DRAFT_321570</name>
</gene>
<dbReference type="PANTHER" id="PTHR28221">
    <property type="entry name" value="RNA POLYMERASE I-SPECIFIC TRANSCRIPTION INITIATION FACTOR RRN6"/>
    <property type="match status" value="1"/>
</dbReference>
<evidence type="ECO:0000256" key="1">
    <source>
        <dbReference type="SAM" id="MobiDB-lite"/>
    </source>
</evidence>
<evidence type="ECO:0000313" key="5">
    <source>
        <dbReference type="Proteomes" id="UP001174936"/>
    </source>
</evidence>
<dbReference type="GO" id="GO:0001179">
    <property type="term" value="F:RNA polymerase I general transcription initiation factor binding"/>
    <property type="evidence" value="ECO:0007669"/>
    <property type="project" value="TreeGrafter"/>
</dbReference>
<dbReference type="InterPro" id="IPR019350">
    <property type="entry name" value="RNA_pol_I-sp_TIF_RRN6-like"/>
</dbReference>
<reference evidence="4" key="1">
    <citation type="submission" date="2023-06" db="EMBL/GenBank/DDBJ databases">
        <title>Genome-scale phylogeny and comparative genomics of the fungal order Sordariales.</title>
        <authorList>
            <consortium name="Lawrence Berkeley National Laboratory"/>
            <person name="Hensen N."/>
            <person name="Bonometti L."/>
            <person name="Westerberg I."/>
            <person name="Brannstrom I.O."/>
            <person name="Guillou S."/>
            <person name="Cros-Aarteil S."/>
            <person name="Calhoun S."/>
            <person name="Haridas S."/>
            <person name="Kuo A."/>
            <person name="Mondo S."/>
            <person name="Pangilinan J."/>
            <person name="Riley R."/>
            <person name="Labutti K."/>
            <person name="Andreopoulos B."/>
            <person name="Lipzen A."/>
            <person name="Chen C."/>
            <person name="Yanf M."/>
            <person name="Daum C."/>
            <person name="Ng V."/>
            <person name="Clum A."/>
            <person name="Steindorff A."/>
            <person name="Ohm R."/>
            <person name="Martin F."/>
            <person name="Silar P."/>
            <person name="Natvig D."/>
            <person name="Lalanne C."/>
            <person name="Gautier V."/>
            <person name="Ament-Velasquez S.L."/>
            <person name="Kruys A."/>
            <person name="Hutchinson M.I."/>
            <person name="Powell A.J."/>
            <person name="Barry K."/>
            <person name="Miller A.N."/>
            <person name="Grigoriev I.V."/>
            <person name="Debuchy R."/>
            <person name="Gladieux P."/>
            <person name="Thoren M.H."/>
            <person name="Johannesson H."/>
        </authorList>
    </citation>
    <scope>NUCLEOTIDE SEQUENCE</scope>
    <source>
        <strain evidence="4">SMH2532-1</strain>
    </source>
</reference>
<evidence type="ECO:0000259" key="3">
    <source>
        <dbReference type="Pfam" id="PF20639"/>
    </source>
</evidence>
<feature type="compositionally biased region" description="Basic residues" evidence="1">
    <location>
        <begin position="972"/>
        <end position="985"/>
    </location>
</feature>
<evidence type="ECO:0000259" key="2">
    <source>
        <dbReference type="Pfam" id="PF10214"/>
    </source>
</evidence>
<keyword evidence="4" id="KW-0396">Initiation factor</keyword>
<dbReference type="GO" id="GO:0003743">
    <property type="term" value="F:translation initiation factor activity"/>
    <property type="evidence" value="ECO:0007669"/>
    <property type="project" value="UniProtKB-KW"/>
</dbReference>
<sequence length="985" mass="110514">MADLKNDWRRAPPPAQLDIRPHFDGVFGRLTYGPAQGDQGIGELRTSRMKQDAPRFQQVTPFTQWFAPEKTDDLSSDLPPWRLLKSQKNWLRRYYPEACLVDPETETLLADEVKNYSRPEAQLPPATTSSLLAKGEVTDLRGVEVSVKGLSAVAFASGKSGHILRIISLSREEWSWESEDIRGDFRKPDLTVSGEWCQDSQPICLIRFAMDKTRFSPIRWLMIQKPTMTVVCEPEVKIVPTQTTGLPGGVSSAAQLSANPLFAIRSDHTGGSPQTNVSFKSFSDGHAPQLAIIDEAGQWSIWDIIGRRAARPKILRPVMKLRGNILRGPVEGISTKISQLQDQHNILWLSLDRDRGGFEMRDRSRSPSIMSEEPEAERPSLLLMCNSTVIHLFDVDTGRFLDATQKMVLYRPHTGSQKVLHVKRSPLHSSQAFILTSTMIFLVAAKETNTGKLSLDILAACPHRRDSKDPALRMHVSPTALVDTQRACFVCVRSPKDTQMAVAWFVNPEPGMPLRHYTEIVSLKEPPNFASMLWLRVNRRIAVGNQEQGLEFMKSHVKYFQLLALGEDLSLNTALCASSEKLGLKISHPDRLIRQKKTRLLRKRQRLKFLHVMENAFVVPDGYDERPWLAEAKGVDEPFTEGESSEPAVHRVANFKILGGRMAGKEDDIEIDREGAEPGTIAHAIERETREGVMPRHSLLDLVGPEKSVDVLFRVASEWRTKKDELVTGILRPAPSGIRISGTELDELVAKLEDMFIEPLKAEDPHIRETLRRMAAEIFLSEIGIAARPPVADTEMSDAGHLDVASQRSTNWRSSPPLEASQEEPDLPTQRRSEKPGEEAPVSIHLREYAYMKPVTTTKSQTMLQSHWDRGLEKGKIDWTPWKGEELDAAYVRRKKRAEKRRNKDEKLASRIHSEGPASTVIAESQPIPIIQIHTSQPREAASFAGHTSSQMPPTSQPVMSQIVSGPYGGRPQKKAKKKGKSGFR</sequence>
<dbReference type="Pfam" id="PF20639">
    <property type="entry name" value="Rrn6_K-rich"/>
    <property type="match status" value="1"/>
</dbReference>
<dbReference type="InterPro" id="IPR048535">
    <property type="entry name" value="RRN6_beta-prop"/>
</dbReference>
<feature type="domain" description="RRN6 K-rich C-terminal" evidence="3">
    <location>
        <begin position="864"/>
        <end position="984"/>
    </location>
</feature>
<dbReference type="GO" id="GO:0042790">
    <property type="term" value="P:nucleolar large rRNA transcription by RNA polymerase I"/>
    <property type="evidence" value="ECO:0007669"/>
    <property type="project" value="TreeGrafter"/>
</dbReference>
<feature type="compositionally biased region" description="Polar residues" evidence="1">
    <location>
        <begin position="946"/>
        <end position="964"/>
    </location>
</feature>
<dbReference type="EMBL" id="JAULSV010000002">
    <property type="protein sequence ID" value="KAK0651285.1"/>
    <property type="molecule type" value="Genomic_DNA"/>
</dbReference>
<keyword evidence="4" id="KW-0648">Protein biosynthesis</keyword>
<dbReference type="AlphaFoldDB" id="A0AA39YHU9"/>
<evidence type="ECO:0000313" key="4">
    <source>
        <dbReference type="EMBL" id="KAK0651285.1"/>
    </source>
</evidence>
<feature type="region of interest" description="Disordered" evidence="1">
    <location>
        <begin position="794"/>
        <end position="842"/>
    </location>
</feature>
<accession>A0AA39YHU9</accession>
<feature type="compositionally biased region" description="Basic and acidic residues" evidence="1">
    <location>
        <begin position="902"/>
        <end position="914"/>
    </location>
</feature>
<name>A0AA39YHU9_9PEZI</name>
<feature type="domain" description="RRN6 beta-propeller" evidence="2">
    <location>
        <begin position="127"/>
        <end position="509"/>
    </location>
</feature>
<dbReference type="InterPro" id="IPR048536">
    <property type="entry name" value="Rrn6_K-rich"/>
</dbReference>
<dbReference type="Pfam" id="PF10214">
    <property type="entry name" value="Rrn6_beta-prop"/>
    <property type="match status" value="1"/>
</dbReference>
<feature type="compositionally biased region" description="Basic and acidic residues" evidence="1">
    <location>
        <begin position="829"/>
        <end position="838"/>
    </location>
</feature>
<dbReference type="GO" id="GO:0001163">
    <property type="term" value="F:RNA polymerase I transcription regulatory region sequence-specific DNA binding"/>
    <property type="evidence" value="ECO:0007669"/>
    <property type="project" value="TreeGrafter"/>
</dbReference>
<protein>
    <submittedName>
        <fullName evidence="4">RNA polymerase I-specific transcription initiation factor RRN6-like protein</fullName>
    </submittedName>
</protein>
<proteinExistence type="predicted"/>
<comment type="caution">
    <text evidence="4">The sequence shown here is derived from an EMBL/GenBank/DDBJ whole genome shotgun (WGS) entry which is preliminary data.</text>
</comment>
<feature type="region of interest" description="Disordered" evidence="1">
    <location>
        <begin position="896"/>
        <end position="985"/>
    </location>
</feature>
<keyword evidence="5" id="KW-1185">Reference proteome</keyword>
<dbReference type="Proteomes" id="UP001174936">
    <property type="component" value="Unassembled WGS sequence"/>
</dbReference>